<sequence>MTETSSYILFTVKVSNLLTNFQKEREYFISYISSYGKENKVNLENQIKISEESLNELNIFLDDFKLLKSQNNLLNKLEDFKNSISNIKEFREESLQLKISSEELINYYGINIKNMVLFFDDLLVYSNTKELSKSSQAYVSLLNVIEKAYSEKNIVKNIFEHNNITNENYNDFISYVISQKSYLDVFIKNLSTSQSEFYENEIKSNSFKDVNDFRELIYIKTKKNIYLSEIREAIGYGGLIDSYKDFVITQNDNNLNKIQKSHTKMLKAIKSYKKLENISNNENMLLDEIQATFDLYMSKAYDGVDLNNTNINDSKTQKALITLEKNIYGADFSKWEDVSSQRINSFEEIKKKIVEEMISNIQANTSELNNQIVLFLLFMTIFLSGIFIFILFMTNKISKSISIFEENLNSFFSYSMREKDSIILNEINGNDEFAIMTKNMNIQISKIEKIIEKDKNVVLEITDIMEKVNNGFFEYSIKGNAATNELQSLTEIINKMIIQTKLKIDSLNILLNSYSVGDYKFKLDEVHKKGMYGDFGTLCSSTILLGQSSSELIAMIVNAGIELENNTKILTNSSNELSISSSEQASSLEQSSASLEQITVNIRNNNKNMNKMMHIANELNNAASIGSTSAKQTSLSMDEINDKVKAINEAITIIDQIAFQTNILSLNAAVEAATAGEAGRGFAVVAAEVRNLASRSAEAAREIKSLVESASIKSNEGKTIADDMIRGYDNLSNKIIETKDIIDNVSQFSKEQEIGIIQINETISRLDTATQKNAFTASRIDSLSHEVSKLSTRLLQITSQSKIEDKFFHMVENIDLIKEVSKYKNDHINFKKKHYEKLDNFESCQVLDCKSCNMGKWIITCENEKRNFTSAKEWSILKSNHELVHNKIQQYILENSQKMQNKILRQTASDIEDATLKVFDSLNDILYIESKNEQNRE</sequence>
<evidence type="ECO:0000256" key="1">
    <source>
        <dbReference type="ARBA" id="ARBA00022500"/>
    </source>
</evidence>
<feature type="transmembrane region" description="Helical" evidence="4">
    <location>
        <begin position="372"/>
        <end position="392"/>
    </location>
</feature>
<gene>
    <name evidence="6" type="ORF">AACT_2440</name>
</gene>
<dbReference type="KEGG" id="paco:AACT_2440"/>
<dbReference type="GO" id="GO:0004888">
    <property type="term" value="F:transmembrane signaling receptor activity"/>
    <property type="evidence" value="ECO:0007669"/>
    <property type="project" value="InterPro"/>
</dbReference>
<feature type="domain" description="Methyl-accepting transducer" evidence="5">
    <location>
        <begin position="559"/>
        <end position="788"/>
    </location>
</feature>
<evidence type="ECO:0000256" key="3">
    <source>
        <dbReference type="PROSITE-ProRule" id="PRU00284"/>
    </source>
</evidence>
<dbReference type="PRINTS" id="PR00260">
    <property type="entry name" value="CHEMTRNSDUCR"/>
</dbReference>
<dbReference type="GO" id="GO:0006935">
    <property type="term" value="P:chemotaxis"/>
    <property type="evidence" value="ECO:0007669"/>
    <property type="project" value="UniProtKB-KW"/>
</dbReference>
<evidence type="ECO:0000313" key="6">
    <source>
        <dbReference type="EMBL" id="QKE29535.1"/>
    </source>
</evidence>
<dbReference type="InterPro" id="IPR004090">
    <property type="entry name" value="Chemotax_Me-accpt_rcpt"/>
</dbReference>
<evidence type="ECO:0000256" key="4">
    <source>
        <dbReference type="SAM" id="Phobius"/>
    </source>
</evidence>
<dbReference type="Proteomes" id="UP000503483">
    <property type="component" value="Chromosome"/>
</dbReference>
<dbReference type="SUPFAM" id="SSF58104">
    <property type="entry name" value="Methyl-accepting chemotaxis protein (MCP) signaling domain"/>
    <property type="match status" value="1"/>
</dbReference>
<dbReference type="SMART" id="SM00283">
    <property type="entry name" value="MA"/>
    <property type="match status" value="1"/>
</dbReference>
<organism evidence="6 7">
    <name type="scientific">Arcobacter acticola</name>
    <dbReference type="NCBI Taxonomy" id="1849015"/>
    <lineage>
        <taxon>Bacteria</taxon>
        <taxon>Pseudomonadati</taxon>
        <taxon>Campylobacterota</taxon>
        <taxon>Epsilonproteobacteria</taxon>
        <taxon>Campylobacterales</taxon>
        <taxon>Arcobacteraceae</taxon>
        <taxon>Arcobacter</taxon>
    </lineage>
</organism>
<keyword evidence="3" id="KW-0807">Transducer</keyword>
<evidence type="ECO:0000259" key="5">
    <source>
        <dbReference type="PROSITE" id="PS50111"/>
    </source>
</evidence>
<dbReference type="PROSITE" id="PS50111">
    <property type="entry name" value="CHEMOTAXIS_TRANSDUC_2"/>
    <property type="match status" value="1"/>
</dbReference>
<dbReference type="AlphaFoldDB" id="A0A6M8EY97"/>
<keyword evidence="4" id="KW-0472">Membrane</keyword>
<dbReference type="InterPro" id="IPR004089">
    <property type="entry name" value="MCPsignal_dom"/>
</dbReference>
<keyword evidence="4" id="KW-1133">Transmembrane helix</keyword>
<keyword evidence="1" id="KW-0145">Chemotaxis</keyword>
<reference evidence="6 7" key="1">
    <citation type="submission" date="2019-08" db="EMBL/GenBank/DDBJ databases">
        <title>Complete genome sequence of Arcobacter acticola.</title>
        <authorList>
            <person name="Miller W."/>
        </authorList>
    </citation>
    <scope>NUCLEOTIDE SEQUENCE [LARGE SCALE GENOMIC DNA]</scope>
    <source>
        <strain evidence="6 7">KCTC 52212</strain>
    </source>
</reference>
<accession>A0A6M8EY97</accession>
<name>A0A6M8EY97_9BACT</name>
<dbReference type="Gene3D" id="1.10.287.950">
    <property type="entry name" value="Methyl-accepting chemotaxis protein"/>
    <property type="match status" value="1"/>
</dbReference>
<dbReference type="EMBL" id="CP042652">
    <property type="protein sequence ID" value="QKE29535.1"/>
    <property type="molecule type" value="Genomic_DNA"/>
</dbReference>
<comment type="similarity">
    <text evidence="2">Belongs to the methyl-accepting chemotaxis (MCP) protein family.</text>
</comment>
<dbReference type="Pfam" id="PF08376">
    <property type="entry name" value="NIT"/>
    <property type="match status" value="1"/>
</dbReference>
<evidence type="ECO:0000313" key="7">
    <source>
        <dbReference type="Proteomes" id="UP000503483"/>
    </source>
</evidence>
<protein>
    <submittedName>
        <fullName evidence="6">NIT sensor-containing MCP-domain signal transduction protein</fullName>
    </submittedName>
</protein>
<dbReference type="GO" id="GO:0007165">
    <property type="term" value="P:signal transduction"/>
    <property type="evidence" value="ECO:0007669"/>
    <property type="project" value="UniProtKB-KW"/>
</dbReference>
<proteinExistence type="inferred from homology"/>
<dbReference type="PANTHER" id="PTHR43531">
    <property type="entry name" value="PROTEIN ICFG"/>
    <property type="match status" value="1"/>
</dbReference>
<keyword evidence="4" id="KW-0812">Transmembrane</keyword>
<keyword evidence="7" id="KW-1185">Reference proteome</keyword>
<dbReference type="Pfam" id="PF00015">
    <property type="entry name" value="MCPsignal"/>
    <property type="match status" value="1"/>
</dbReference>
<dbReference type="PANTHER" id="PTHR43531:SF11">
    <property type="entry name" value="METHYL-ACCEPTING CHEMOTAXIS PROTEIN 3"/>
    <property type="match status" value="1"/>
</dbReference>
<dbReference type="InterPro" id="IPR013587">
    <property type="entry name" value="Nitrate/nitrite_sensing"/>
</dbReference>
<evidence type="ECO:0000256" key="2">
    <source>
        <dbReference type="ARBA" id="ARBA00029447"/>
    </source>
</evidence>
<dbReference type="GO" id="GO:0005886">
    <property type="term" value="C:plasma membrane"/>
    <property type="evidence" value="ECO:0007669"/>
    <property type="project" value="TreeGrafter"/>
</dbReference>
<dbReference type="InterPro" id="IPR051310">
    <property type="entry name" value="MCP_chemotaxis"/>
</dbReference>
<dbReference type="RefSeq" id="WP_172127314.1">
    <property type="nucleotide sequence ID" value="NZ_CP042652.1"/>
</dbReference>